<sequence>MLNRRFVLSLTTLLAVLLLAVPALAQGTKKYAVFPFTYNGPKKYSYFPKAFQASLNNDLEWPGHAEPAGDSVIDGVATPSGTADSIKTLRSIGIDYLVTGSIAILDREANLKITAVGVDGSSWERTGQMPIDEITPWLDEQSGMIMGDVFQRPGYGSAETKGDQEDIKDRVQAPTNPAILAANDDSYRSDTLNPQFRYEGGTQAEGRWRSQTFRFFSTSMVVEDGDGDGRNEVFILHNDGISAYRFNGGKLEHLDSMTLAPNTQYLRLEIADVNRDGIKELIVGTYVSQYRSQIKAPEGYPRSYILSFEGDKFKYLAKGIKLFLGVLRIPPTYMPVMVAQKKGRRHLFDNHMYEALLKDGEIVKGQPVSIPPWGNVYNMVYLPDGFGYRYVILDDFHKLIVYSQTMERLYSSDNDTFNSSGTGIEYSDKPEGMGPGTVDEVVSTYNVPFRMLTASLTTKGKHELLANKDLSIAAQFFERFKYYSQGEIHSLAWDGVGLNMAWKTRRIKGQVCDMALADLNNDGKKQLCVLLNTFPGGLGFSKRKTVVLAYDLNTD</sequence>
<keyword evidence="1 2" id="KW-0732">Signal</keyword>
<evidence type="ECO:0000256" key="1">
    <source>
        <dbReference type="ARBA" id="ARBA00022729"/>
    </source>
</evidence>
<keyword evidence="4" id="KW-1185">Reference proteome</keyword>
<dbReference type="InterPro" id="IPR028994">
    <property type="entry name" value="Integrin_alpha_N"/>
</dbReference>
<evidence type="ECO:0000256" key="2">
    <source>
        <dbReference type="SAM" id="SignalP"/>
    </source>
</evidence>
<dbReference type="Pfam" id="PF13517">
    <property type="entry name" value="FG-GAP_3"/>
    <property type="match status" value="1"/>
</dbReference>
<feature type="signal peptide" evidence="2">
    <location>
        <begin position="1"/>
        <end position="25"/>
    </location>
</feature>
<accession>A0A6I6JCZ8</accession>
<dbReference type="RefSeq" id="WP_158946159.1">
    <property type="nucleotide sequence ID" value="NZ_CP046400.1"/>
</dbReference>
<dbReference type="EMBL" id="CP046400">
    <property type="protein sequence ID" value="QGY38948.1"/>
    <property type="molecule type" value="Genomic_DNA"/>
</dbReference>
<feature type="chain" id="PRO_5026124387" evidence="2">
    <location>
        <begin position="26"/>
        <end position="555"/>
    </location>
</feature>
<dbReference type="InterPro" id="IPR013517">
    <property type="entry name" value="FG-GAP"/>
</dbReference>
<dbReference type="Proteomes" id="UP000428328">
    <property type="component" value="Chromosome"/>
</dbReference>
<proteinExistence type="predicted"/>
<evidence type="ECO:0000313" key="4">
    <source>
        <dbReference type="Proteomes" id="UP000428328"/>
    </source>
</evidence>
<reference evidence="3 4" key="1">
    <citation type="submission" date="2019-11" db="EMBL/GenBank/DDBJ databases">
        <authorList>
            <person name="Zheng R.K."/>
            <person name="Sun C.M."/>
        </authorList>
    </citation>
    <scope>NUCLEOTIDE SEQUENCE [LARGE SCALE GENOMIC DNA]</scope>
    <source>
        <strain evidence="3 4">SRB007</strain>
    </source>
</reference>
<dbReference type="SUPFAM" id="SSF69318">
    <property type="entry name" value="Integrin alpha N-terminal domain"/>
    <property type="match status" value="1"/>
</dbReference>
<dbReference type="AlphaFoldDB" id="A0A6I6JCZ8"/>
<dbReference type="KEGG" id="psel:GM415_01950"/>
<name>A0A6I6JCZ8_9BACT</name>
<gene>
    <name evidence="3" type="ORF">GM415_01950</name>
</gene>
<organism evidence="3 4">
    <name type="scientific">Pseudodesulfovibrio cashew</name>
    <dbReference type="NCBI Taxonomy" id="2678688"/>
    <lineage>
        <taxon>Bacteria</taxon>
        <taxon>Pseudomonadati</taxon>
        <taxon>Thermodesulfobacteriota</taxon>
        <taxon>Desulfovibrionia</taxon>
        <taxon>Desulfovibrionales</taxon>
        <taxon>Desulfovibrionaceae</taxon>
    </lineage>
</organism>
<evidence type="ECO:0000313" key="3">
    <source>
        <dbReference type="EMBL" id="QGY38948.1"/>
    </source>
</evidence>
<protein>
    <submittedName>
        <fullName evidence="3">VCBS repeat-containing protein</fullName>
    </submittedName>
</protein>